<feature type="compositionally biased region" description="Basic and acidic residues" evidence="1">
    <location>
        <begin position="392"/>
        <end position="401"/>
    </location>
</feature>
<accession>A0A0G2H960</accession>
<feature type="region of interest" description="Disordered" evidence="1">
    <location>
        <begin position="42"/>
        <end position="114"/>
    </location>
</feature>
<evidence type="ECO:0000313" key="2">
    <source>
        <dbReference type="EMBL" id="KKY25150.1"/>
    </source>
</evidence>
<protein>
    <submittedName>
        <fullName evidence="2">Uncharacterized protein</fullName>
    </submittedName>
</protein>
<feature type="compositionally biased region" description="Polar residues" evidence="1">
    <location>
        <begin position="66"/>
        <end position="76"/>
    </location>
</feature>
<dbReference type="Proteomes" id="UP000053317">
    <property type="component" value="Unassembled WGS sequence"/>
</dbReference>
<feature type="compositionally biased region" description="Pro residues" evidence="1">
    <location>
        <begin position="101"/>
        <end position="112"/>
    </location>
</feature>
<comment type="caution">
    <text evidence="2">The sequence shown here is derived from an EMBL/GenBank/DDBJ whole genome shotgun (WGS) entry which is preliminary data.</text>
</comment>
<feature type="compositionally biased region" description="Basic and acidic residues" evidence="1">
    <location>
        <begin position="42"/>
        <end position="51"/>
    </location>
</feature>
<dbReference type="AlphaFoldDB" id="A0A0G2H960"/>
<dbReference type="EMBL" id="LCWF01000048">
    <property type="protein sequence ID" value="KKY25150.1"/>
    <property type="molecule type" value="Genomic_DNA"/>
</dbReference>
<sequence>MIRHQIIEEPQSGTKYLLPLDLANLEALRVWKKKRRRAIAGKEDTEVEVRTEVNGSASEREEQVMADNTQNGSSCGRNAPIDSKFGEKSPTSLLRTSQVPSKPPNHSPPSSTPPSYLLLRESLFNFIPKKTVSQNIKGTEETGHILPRKLVPYRIADVNKEAHKSIYWRQDMLELVTMLLEKRAFTSIENVLKFATDRTDRKLALPLDVHQVNPLDGASTGLILWIGKGELSTEDIDGLISSIYKDCQEVPDMSGFSFGRPMTQTPVLPLKNGAAIPIIDINCLFKSMASSPPEYPNKVYPEDVRMLLGSTKEQNQDWWLLRCSHGSVHKAITEIWRLYQFHAYDGDVKKLVDKSENWSKWRTRRPREPSDPPSEVSDVRQSAGVVNTRAAPEAKRPQRYY</sequence>
<evidence type="ECO:0000313" key="3">
    <source>
        <dbReference type="Proteomes" id="UP000053317"/>
    </source>
</evidence>
<feature type="compositionally biased region" description="Polar residues" evidence="1">
    <location>
        <begin position="89"/>
        <end position="99"/>
    </location>
</feature>
<feature type="region of interest" description="Disordered" evidence="1">
    <location>
        <begin position="359"/>
        <end position="401"/>
    </location>
</feature>
<organism evidence="2 3">
    <name type="scientific">Phaeomoniella chlamydospora</name>
    <name type="common">Phaeoacremonium chlamydosporum</name>
    <dbReference type="NCBI Taxonomy" id="158046"/>
    <lineage>
        <taxon>Eukaryota</taxon>
        <taxon>Fungi</taxon>
        <taxon>Dikarya</taxon>
        <taxon>Ascomycota</taxon>
        <taxon>Pezizomycotina</taxon>
        <taxon>Eurotiomycetes</taxon>
        <taxon>Chaetothyriomycetidae</taxon>
        <taxon>Phaeomoniellales</taxon>
        <taxon>Phaeomoniellaceae</taxon>
        <taxon>Phaeomoniella</taxon>
    </lineage>
</organism>
<evidence type="ECO:0000256" key="1">
    <source>
        <dbReference type="SAM" id="MobiDB-lite"/>
    </source>
</evidence>
<keyword evidence="3" id="KW-1185">Reference proteome</keyword>
<reference evidence="2 3" key="2">
    <citation type="submission" date="2015-05" db="EMBL/GenBank/DDBJ databases">
        <authorList>
            <person name="Morales-Cruz A."/>
            <person name="Amrine K.C."/>
            <person name="Cantu D."/>
        </authorList>
    </citation>
    <scope>NUCLEOTIDE SEQUENCE [LARGE SCALE GENOMIC DNA]</scope>
    <source>
        <strain evidence="2">UCRPC4</strain>
    </source>
</reference>
<reference evidence="2 3" key="1">
    <citation type="submission" date="2015-05" db="EMBL/GenBank/DDBJ databases">
        <title>Distinctive expansion of gene families associated with plant cell wall degradation and secondary metabolism in the genomes of grapevine trunk pathogens.</title>
        <authorList>
            <person name="Lawrence D.P."/>
            <person name="Travadon R."/>
            <person name="Rolshausen P.E."/>
            <person name="Baumgartner K."/>
        </authorList>
    </citation>
    <scope>NUCLEOTIDE SEQUENCE [LARGE SCALE GENOMIC DNA]</scope>
    <source>
        <strain evidence="2">UCRPC4</strain>
    </source>
</reference>
<name>A0A0G2H960_PHACM</name>
<proteinExistence type="predicted"/>
<gene>
    <name evidence="2" type="ORF">UCRPC4_g02030</name>
</gene>